<evidence type="ECO:0000313" key="4">
    <source>
        <dbReference type="Proteomes" id="UP000014760"/>
    </source>
</evidence>
<evidence type="ECO:0000313" key="2">
    <source>
        <dbReference type="EMBL" id="ELT89417.1"/>
    </source>
</evidence>
<feature type="transmembrane region" description="Helical" evidence="1">
    <location>
        <begin position="116"/>
        <end position="136"/>
    </location>
</feature>
<name>R7TD54_CAPTE</name>
<reference evidence="4" key="1">
    <citation type="submission" date="2012-12" db="EMBL/GenBank/DDBJ databases">
        <authorList>
            <person name="Hellsten U."/>
            <person name="Grimwood J."/>
            <person name="Chapman J.A."/>
            <person name="Shapiro H."/>
            <person name="Aerts A."/>
            <person name="Otillar R.P."/>
            <person name="Terry A.Y."/>
            <person name="Boore J.L."/>
            <person name="Simakov O."/>
            <person name="Marletaz F."/>
            <person name="Cho S.-J."/>
            <person name="Edsinger-Gonzales E."/>
            <person name="Havlak P."/>
            <person name="Kuo D.-H."/>
            <person name="Larsson T."/>
            <person name="Lv J."/>
            <person name="Arendt D."/>
            <person name="Savage R."/>
            <person name="Osoegawa K."/>
            <person name="de Jong P."/>
            <person name="Lindberg D.R."/>
            <person name="Seaver E.C."/>
            <person name="Weisblat D.A."/>
            <person name="Putnam N.H."/>
            <person name="Grigoriev I.V."/>
            <person name="Rokhsar D.S."/>
        </authorList>
    </citation>
    <scope>NUCLEOTIDE SEQUENCE</scope>
    <source>
        <strain evidence="4">I ESC-2004</strain>
    </source>
</reference>
<keyword evidence="4" id="KW-1185">Reference proteome</keyword>
<keyword evidence="1" id="KW-0812">Transmembrane</keyword>
<dbReference type="EMBL" id="AMQN01014863">
    <property type="status" value="NOT_ANNOTATED_CDS"/>
    <property type="molecule type" value="Genomic_DNA"/>
</dbReference>
<dbReference type="HOGENOM" id="CLU_1564387_0_0_1"/>
<keyword evidence="1" id="KW-0472">Membrane</keyword>
<accession>R7TD54</accession>
<reference evidence="2 4" key="2">
    <citation type="journal article" date="2013" name="Nature">
        <title>Insights into bilaterian evolution from three spiralian genomes.</title>
        <authorList>
            <person name="Simakov O."/>
            <person name="Marletaz F."/>
            <person name="Cho S.J."/>
            <person name="Edsinger-Gonzales E."/>
            <person name="Havlak P."/>
            <person name="Hellsten U."/>
            <person name="Kuo D.H."/>
            <person name="Larsson T."/>
            <person name="Lv J."/>
            <person name="Arendt D."/>
            <person name="Savage R."/>
            <person name="Osoegawa K."/>
            <person name="de Jong P."/>
            <person name="Grimwood J."/>
            <person name="Chapman J.A."/>
            <person name="Shapiro H."/>
            <person name="Aerts A."/>
            <person name="Otillar R.P."/>
            <person name="Terry A.Y."/>
            <person name="Boore J.L."/>
            <person name="Grigoriev I.V."/>
            <person name="Lindberg D.R."/>
            <person name="Seaver E.C."/>
            <person name="Weisblat D.A."/>
            <person name="Putnam N.H."/>
            <person name="Rokhsar D.S."/>
        </authorList>
    </citation>
    <scope>NUCLEOTIDE SEQUENCE</scope>
    <source>
        <strain evidence="2 4">I ESC-2004</strain>
    </source>
</reference>
<reference evidence="3" key="3">
    <citation type="submission" date="2015-06" db="UniProtKB">
        <authorList>
            <consortium name="EnsemblMetazoa"/>
        </authorList>
    </citation>
    <scope>IDENTIFICATION</scope>
</reference>
<protein>
    <submittedName>
        <fullName evidence="2 3">Uncharacterized protein</fullName>
    </submittedName>
</protein>
<feature type="transmembrane region" description="Helical" evidence="1">
    <location>
        <begin position="142"/>
        <end position="158"/>
    </location>
</feature>
<dbReference type="EnsemblMetazoa" id="CapteT208784">
    <property type="protein sequence ID" value="CapteP208784"/>
    <property type="gene ID" value="CapteG208784"/>
</dbReference>
<gene>
    <name evidence="2" type="ORF">CAPTEDRAFT_208784</name>
</gene>
<evidence type="ECO:0000313" key="3">
    <source>
        <dbReference type="EnsemblMetazoa" id="CapteP208784"/>
    </source>
</evidence>
<proteinExistence type="predicted"/>
<keyword evidence="1" id="KW-1133">Transmembrane helix</keyword>
<dbReference type="AlphaFoldDB" id="R7TD54"/>
<dbReference type="Proteomes" id="UP000014760">
    <property type="component" value="Unassembled WGS sequence"/>
</dbReference>
<evidence type="ECO:0000256" key="1">
    <source>
        <dbReference type="SAM" id="Phobius"/>
    </source>
</evidence>
<dbReference type="EMBL" id="KB311372">
    <property type="protein sequence ID" value="ELT89417.1"/>
    <property type="molecule type" value="Genomic_DNA"/>
</dbReference>
<sequence>MARPQNSVGYLWARLQQVWQSNVSFKTKLQLCTHDCTEDIGRCKRSYDTLAVVYGGVTLDGHHCKPCLGLHAWRDHCPMVADCGISIHWKWSRWNVMKSIIVQLVQLASRLGLRMMTVASAVMFVNTFVVQCTFPLRRKGHMLISLMLFISFLFLYKIKTNQLILDYRRST</sequence>
<organism evidence="2">
    <name type="scientific">Capitella teleta</name>
    <name type="common">Polychaete worm</name>
    <dbReference type="NCBI Taxonomy" id="283909"/>
    <lineage>
        <taxon>Eukaryota</taxon>
        <taxon>Metazoa</taxon>
        <taxon>Spiralia</taxon>
        <taxon>Lophotrochozoa</taxon>
        <taxon>Annelida</taxon>
        <taxon>Polychaeta</taxon>
        <taxon>Sedentaria</taxon>
        <taxon>Scolecida</taxon>
        <taxon>Capitellidae</taxon>
        <taxon>Capitella</taxon>
    </lineage>
</organism>